<dbReference type="GO" id="GO:0006508">
    <property type="term" value="P:proteolysis"/>
    <property type="evidence" value="ECO:0007669"/>
    <property type="project" value="InterPro"/>
</dbReference>
<dbReference type="InterPro" id="IPR013320">
    <property type="entry name" value="ConA-like_dom_sf"/>
</dbReference>
<proteinExistence type="predicted"/>
<accession>A0A1Y1Z2E4</accession>
<keyword evidence="1" id="KW-0732">Signal</keyword>
<dbReference type="SUPFAM" id="SSF49899">
    <property type="entry name" value="Concanavalin A-like lectins/glucanases"/>
    <property type="match status" value="1"/>
</dbReference>
<comment type="caution">
    <text evidence="2">The sequence shown here is derived from an EMBL/GenBank/DDBJ whole genome shotgun (WGS) entry which is preliminary data.</text>
</comment>
<evidence type="ECO:0000313" key="2">
    <source>
        <dbReference type="EMBL" id="ORY04470.1"/>
    </source>
</evidence>
<dbReference type="PANTHER" id="PTHR37536">
    <property type="entry name" value="PUTATIVE (AFU_ORTHOLOGUE AFUA_3G02970)-RELATED"/>
    <property type="match status" value="1"/>
</dbReference>
<dbReference type="EMBL" id="MCFA01000135">
    <property type="protein sequence ID" value="ORY04470.1"/>
    <property type="molecule type" value="Genomic_DNA"/>
</dbReference>
<evidence type="ECO:0000313" key="3">
    <source>
        <dbReference type="Proteomes" id="UP000193144"/>
    </source>
</evidence>
<evidence type="ECO:0000256" key="1">
    <source>
        <dbReference type="SAM" id="SignalP"/>
    </source>
</evidence>
<dbReference type="GO" id="GO:0030246">
    <property type="term" value="F:carbohydrate binding"/>
    <property type="evidence" value="ECO:0007669"/>
    <property type="project" value="UniProtKB-KW"/>
</dbReference>
<dbReference type="GO" id="GO:0070007">
    <property type="term" value="F:glutamic-type endopeptidase activity"/>
    <property type="evidence" value="ECO:0007669"/>
    <property type="project" value="InterPro"/>
</dbReference>
<dbReference type="PRINTS" id="PR00977">
    <property type="entry name" value="SCYTLDPTASE"/>
</dbReference>
<dbReference type="InterPro" id="IPR038656">
    <property type="entry name" value="Peptidase_G1_sf"/>
</dbReference>
<feature type="signal peptide" evidence="1">
    <location>
        <begin position="1"/>
        <end position="17"/>
    </location>
</feature>
<dbReference type="AlphaFoldDB" id="A0A1Y1Z2E4"/>
<dbReference type="Pfam" id="PF01828">
    <property type="entry name" value="Peptidase_A4"/>
    <property type="match status" value="1"/>
</dbReference>
<dbReference type="PANTHER" id="PTHR37536:SF1">
    <property type="entry name" value="ASPERGILLOPEPSIN, PUTAITVE (AFU_ORTHOLOGUE AFUA_7G01200)"/>
    <property type="match status" value="1"/>
</dbReference>
<organism evidence="2 3">
    <name type="scientific">Clohesyomyces aquaticus</name>
    <dbReference type="NCBI Taxonomy" id="1231657"/>
    <lineage>
        <taxon>Eukaryota</taxon>
        <taxon>Fungi</taxon>
        <taxon>Dikarya</taxon>
        <taxon>Ascomycota</taxon>
        <taxon>Pezizomycotina</taxon>
        <taxon>Dothideomycetes</taxon>
        <taxon>Pleosporomycetidae</taxon>
        <taxon>Pleosporales</taxon>
        <taxon>Lindgomycetaceae</taxon>
        <taxon>Clohesyomyces</taxon>
    </lineage>
</organism>
<feature type="chain" id="PRO_5012643759" evidence="1">
    <location>
        <begin position="18"/>
        <end position="233"/>
    </location>
</feature>
<reference evidence="2 3" key="1">
    <citation type="submission" date="2016-07" db="EMBL/GenBank/DDBJ databases">
        <title>Pervasive Adenine N6-methylation of Active Genes in Fungi.</title>
        <authorList>
            <consortium name="DOE Joint Genome Institute"/>
            <person name="Mondo S.J."/>
            <person name="Dannebaum R.O."/>
            <person name="Kuo R.C."/>
            <person name="Labutti K."/>
            <person name="Haridas S."/>
            <person name="Kuo A."/>
            <person name="Salamov A."/>
            <person name="Ahrendt S.R."/>
            <person name="Lipzen A."/>
            <person name="Sullivan W."/>
            <person name="Andreopoulos W.B."/>
            <person name="Clum A."/>
            <person name="Lindquist E."/>
            <person name="Daum C."/>
            <person name="Ramamoorthy G.K."/>
            <person name="Gryganskyi A."/>
            <person name="Culley D."/>
            <person name="Magnuson J.K."/>
            <person name="James T.Y."/>
            <person name="O'Malley M.A."/>
            <person name="Stajich J.E."/>
            <person name="Spatafora J.W."/>
            <person name="Visel A."/>
            <person name="Grigoriev I.V."/>
        </authorList>
    </citation>
    <scope>NUCLEOTIDE SEQUENCE [LARGE SCALE GENOMIC DNA]</scope>
    <source>
        <strain evidence="2 3">CBS 115471</strain>
    </source>
</reference>
<dbReference type="OrthoDB" id="2862635at2759"/>
<dbReference type="CDD" id="cd13426">
    <property type="entry name" value="Peptidase_G1"/>
    <property type="match status" value="1"/>
</dbReference>
<dbReference type="Gene3D" id="2.60.120.700">
    <property type="entry name" value="Peptidase G1"/>
    <property type="match status" value="1"/>
</dbReference>
<protein>
    <submittedName>
        <fullName evidence="2">Concanavalin A-like lectin/glucanase domain-containing protein</fullName>
    </submittedName>
</protein>
<keyword evidence="2" id="KW-0430">Lectin</keyword>
<gene>
    <name evidence="2" type="ORF">BCR34DRAFT_572685</name>
</gene>
<name>A0A1Y1Z2E4_9PLEO</name>
<keyword evidence="3" id="KW-1185">Reference proteome</keyword>
<dbReference type="InterPro" id="IPR000250">
    <property type="entry name" value="Peptidase_G1"/>
</dbReference>
<dbReference type="Proteomes" id="UP000193144">
    <property type="component" value="Unassembled WGS sequence"/>
</dbReference>
<sequence>MRSSLLGSFCFLTGAIAAPAAFSPAAFDQNRGGAVLKAPEGDSFASVTGTFTVPPLTGTAKLSLWVGIGESTKQNIVLKGGVTYDATYSTFAAWSPNMNNVTVTTSAASVAANDTITVTVSVESETSGTVVLENKTQNKKSTQVLTAPLKFDPVRLTALTADWFVQAYQANGELVQVPRFGTIAFTACSATLKSGKSVGATGAGTFEIQGTSGQIYSKTTVTADGISLARTSM</sequence>